<dbReference type="PANTHER" id="PTHR43479:SF11">
    <property type="entry name" value="ACREF_ENVCD OPERON REPRESSOR-RELATED"/>
    <property type="match status" value="1"/>
</dbReference>
<sequence length="270" mass="30908">MNSKSVKPSTSQPMDQILDKNLDQNRDKNLDQTAEQNRLSADLPDELSPTASPKKKPNKTTASRQFKGLSLEERKTIRREKLIAAGLQAYGTHGFFAVTVKDICKEAKLTERYFYESFKRSEELFKVVYLTLIDELQHNIINAVMANTPELKPMINAGLSALLNTFRDDPRKARVLFVDAMLVNELHGDTIRESHVRFDRTMFDFLNLVFPDQQANKSQFNLIASGLNGYVIHIAMRWVLSDFKQPFEEVLEACSLVYLGIYQHFQNTAD</sequence>
<feature type="compositionally biased region" description="Basic and acidic residues" evidence="3">
    <location>
        <begin position="17"/>
        <end position="30"/>
    </location>
</feature>
<gene>
    <name evidence="5" type="ORF">SAMN05421749_105107</name>
</gene>
<feature type="DNA-binding region" description="H-T-H motif" evidence="2">
    <location>
        <begin position="99"/>
        <end position="118"/>
    </location>
</feature>
<dbReference type="PANTHER" id="PTHR43479">
    <property type="entry name" value="ACREF/ENVCD OPERON REPRESSOR-RELATED"/>
    <property type="match status" value="1"/>
</dbReference>
<evidence type="ECO:0000256" key="2">
    <source>
        <dbReference type="PROSITE-ProRule" id="PRU00335"/>
    </source>
</evidence>
<evidence type="ECO:0000256" key="3">
    <source>
        <dbReference type="SAM" id="MobiDB-lite"/>
    </source>
</evidence>
<proteinExistence type="predicted"/>
<feature type="domain" description="HTH tetR-type" evidence="4">
    <location>
        <begin position="76"/>
        <end position="136"/>
    </location>
</feature>
<feature type="region of interest" description="Disordered" evidence="3">
    <location>
        <begin position="1"/>
        <end position="70"/>
    </location>
</feature>
<evidence type="ECO:0000256" key="1">
    <source>
        <dbReference type="ARBA" id="ARBA00023125"/>
    </source>
</evidence>
<dbReference type="Gene3D" id="1.10.357.10">
    <property type="entry name" value="Tetracycline Repressor, domain 2"/>
    <property type="match status" value="1"/>
</dbReference>
<dbReference type="InterPro" id="IPR001647">
    <property type="entry name" value="HTH_TetR"/>
</dbReference>
<organism evidence="5 6">
    <name type="scientific">Acinetobacter marinus</name>
    <dbReference type="NCBI Taxonomy" id="281375"/>
    <lineage>
        <taxon>Bacteria</taxon>
        <taxon>Pseudomonadati</taxon>
        <taxon>Pseudomonadota</taxon>
        <taxon>Gammaproteobacteria</taxon>
        <taxon>Moraxellales</taxon>
        <taxon>Moraxellaceae</taxon>
        <taxon>Acinetobacter</taxon>
    </lineage>
</organism>
<keyword evidence="6" id="KW-1185">Reference proteome</keyword>
<name>A0A1G6LLE4_9GAMM</name>
<dbReference type="Pfam" id="PF00440">
    <property type="entry name" value="TetR_N"/>
    <property type="match status" value="1"/>
</dbReference>
<dbReference type="InterPro" id="IPR009057">
    <property type="entry name" value="Homeodomain-like_sf"/>
</dbReference>
<dbReference type="SUPFAM" id="SSF46689">
    <property type="entry name" value="Homeodomain-like"/>
    <property type="match status" value="1"/>
</dbReference>
<evidence type="ECO:0000259" key="4">
    <source>
        <dbReference type="PROSITE" id="PS50977"/>
    </source>
</evidence>
<protein>
    <submittedName>
        <fullName evidence="5">Transcriptional regulator, TetR family</fullName>
    </submittedName>
</protein>
<feature type="compositionally biased region" description="Polar residues" evidence="3">
    <location>
        <begin position="1"/>
        <end position="14"/>
    </location>
</feature>
<dbReference type="GO" id="GO:0003677">
    <property type="term" value="F:DNA binding"/>
    <property type="evidence" value="ECO:0007669"/>
    <property type="project" value="UniProtKB-UniRule"/>
</dbReference>
<evidence type="ECO:0000313" key="6">
    <source>
        <dbReference type="Proteomes" id="UP000242317"/>
    </source>
</evidence>
<dbReference type="InterPro" id="IPR050624">
    <property type="entry name" value="HTH-type_Tx_Regulator"/>
</dbReference>
<reference evidence="6" key="1">
    <citation type="submission" date="2016-09" db="EMBL/GenBank/DDBJ databases">
        <authorList>
            <person name="Varghese N."/>
            <person name="Submissions S."/>
        </authorList>
    </citation>
    <scope>NUCLEOTIDE SEQUENCE [LARGE SCALE GENOMIC DNA]</scope>
    <source>
        <strain evidence="6">ANC 3699</strain>
    </source>
</reference>
<dbReference type="EMBL" id="FMYK01000005">
    <property type="protein sequence ID" value="SDC44060.1"/>
    <property type="molecule type" value="Genomic_DNA"/>
</dbReference>
<keyword evidence="1 2" id="KW-0238">DNA-binding</keyword>
<dbReference type="PROSITE" id="PS50977">
    <property type="entry name" value="HTH_TETR_2"/>
    <property type="match status" value="1"/>
</dbReference>
<accession>A0A1G6LLE4</accession>
<dbReference type="Proteomes" id="UP000242317">
    <property type="component" value="Unassembled WGS sequence"/>
</dbReference>
<evidence type="ECO:0000313" key="5">
    <source>
        <dbReference type="EMBL" id="SDC44060.1"/>
    </source>
</evidence>
<dbReference type="AlphaFoldDB" id="A0A1G6LLE4"/>